<comment type="caution">
    <text evidence="2">The sequence shown here is derived from an EMBL/GenBank/DDBJ whole genome shotgun (WGS) entry which is preliminary data.</text>
</comment>
<feature type="compositionally biased region" description="Low complexity" evidence="1">
    <location>
        <begin position="194"/>
        <end position="214"/>
    </location>
</feature>
<keyword evidence="3" id="KW-1185">Reference proteome</keyword>
<dbReference type="EMBL" id="JBANRG010000008">
    <property type="protein sequence ID" value="KAK7464095.1"/>
    <property type="molecule type" value="Genomic_DNA"/>
</dbReference>
<reference evidence="2 3" key="1">
    <citation type="submission" date="2024-01" db="EMBL/GenBank/DDBJ databases">
        <title>A draft genome for the cacao thread blight pathogen Marasmiellus scandens.</title>
        <authorList>
            <person name="Baruah I.K."/>
            <person name="Leung J."/>
            <person name="Bukari Y."/>
            <person name="Amoako-Attah I."/>
            <person name="Meinhardt L.W."/>
            <person name="Bailey B.A."/>
            <person name="Cohen S.P."/>
        </authorList>
    </citation>
    <scope>NUCLEOTIDE SEQUENCE [LARGE SCALE GENOMIC DNA]</scope>
    <source>
        <strain evidence="2 3">GH-19</strain>
    </source>
</reference>
<sequence>MSSIVILGPALSDLKFRPGLAWSMKWKPGGVNQDPWPLSVMCDTPEEAEYLLEFFQPWIIENYHLRPLRFVESMKTSEVCLRVAQRVNIPGRIFWVAKGAKRPGLYFAGAEAMRSTNQAPSLFQRAFAFNNFLDAVAATHICEDDIMNLHPLHDFYPAHNPAMARTIRDIAMQQVGIEGEAESTAPTPTPSALPPTQDNPPLREAPAATTPTAVRAARAGTPISTPVSGSRDQVNFITVSPLFDFRSPPNSPSRMRRPGVNRQTTPARHGTPSRDPTPGGGPNLNRELNYWSRYYFTSHGYTEENIEFIEELLREMEGVEDFTTWMSYQFASSDSCIRFVWSLIQDL</sequence>
<protein>
    <submittedName>
        <fullName evidence="2">Uncharacterized protein</fullName>
    </submittedName>
</protein>
<gene>
    <name evidence="2" type="ORF">VKT23_006256</name>
</gene>
<feature type="region of interest" description="Disordered" evidence="1">
    <location>
        <begin position="180"/>
        <end position="214"/>
    </location>
</feature>
<dbReference type="Proteomes" id="UP001498398">
    <property type="component" value="Unassembled WGS sequence"/>
</dbReference>
<feature type="region of interest" description="Disordered" evidence="1">
    <location>
        <begin position="245"/>
        <end position="284"/>
    </location>
</feature>
<accession>A0ABR1JMB6</accession>
<evidence type="ECO:0000313" key="2">
    <source>
        <dbReference type="EMBL" id="KAK7464095.1"/>
    </source>
</evidence>
<evidence type="ECO:0000313" key="3">
    <source>
        <dbReference type="Proteomes" id="UP001498398"/>
    </source>
</evidence>
<name>A0ABR1JMB6_9AGAR</name>
<evidence type="ECO:0000256" key="1">
    <source>
        <dbReference type="SAM" id="MobiDB-lite"/>
    </source>
</evidence>
<proteinExistence type="predicted"/>
<organism evidence="2 3">
    <name type="scientific">Marasmiellus scandens</name>
    <dbReference type="NCBI Taxonomy" id="2682957"/>
    <lineage>
        <taxon>Eukaryota</taxon>
        <taxon>Fungi</taxon>
        <taxon>Dikarya</taxon>
        <taxon>Basidiomycota</taxon>
        <taxon>Agaricomycotina</taxon>
        <taxon>Agaricomycetes</taxon>
        <taxon>Agaricomycetidae</taxon>
        <taxon>Agaricales</taxon>
        <taxon>Marasmiineae</taxon>
        <taxon>Omphalotaceae</taxon>
        <taxon>Marasmiellus</taxon>
    </lineage>
</organism>